<evidence type="ECO:0000313" key="2">
    <source>
        <dbReference type="Proteomes" id="UP000095464"/>
    </source>
</evidence>
<dbReference type="Proteomes" id="UP000095464">
    <property type="component" value="Unassembled WGS sequence"/>
</dbReference>
<gene>
    <name evidence="1" type="ORF">ASS94_01920</name>
</gene>
<accession>A0AAP7IG62</accession>
<organism evidence="1 2">
    <name type="scientific">Staphylococcus equorum</name>
    <dbReference type="NCBI Taxonomy" id="246432"/>
    <lineage>
        <taxon>Bacteria</taxon>
        <taxon>Bacillati</taxon>
        <taxon>Bacillota</taxon>
        <taxon>Bacilli</taxon>
        <taxon>Bacillales</taxon>
        <taxon>Staphylococcaceae</taxon>
        <taxon>Staphylococcus</taxon>
    </lineage>
</organism>
<dbReference type="EMBL" id="LNPX01000007">
    <property type="protein sequence ID" value="OEK58745.1"/>
    <property type="molecule type" value="Genomic_DNA"/>
</dbReference>
<evidence type="ECO:0000313" key="1">
    <source>
        <dbReference type="EMBL" id="OEK58745.1"/>
    </source>
</evidence>
<dbReference type="AlphaFoldDB" id="A0AAP7IG62"/>
<sequence>MKDREYKDAWQELKEILMKKYKKFSQKEEISIGIWEQAELFSVVKVLYKMDKLDDSDEFNSLLDDSGDK</sequence>
<comment type="caution">
    <text evidence="1">The sequence shown here is derived from an EMBL/GenBank/DDBJ whole genome shotgun (WGS) entry which is preliminary data.</text>
</comment>
<dbReference type="RefSeq" id="WP_069854437.1">
    <property type="nucleotide sequence ID" value="NZ_LNPX01000007.1"/>
</dbReference>
<proteinExistence type="predicted"/>
<reference evidence="2" key="1">
    <citation type="submission" date="2015-11" db="EMBL/GenBank/DDBJ databases">
        <title>Genomic diversity of Staphylococcus saprophyticus strains from urinary tract infections, animal surfaces, and fermented foods.</title>
        <authorList>
            <person name="Wolfe B.E."/>
        </authorList>
    </citation>
    <scope>NUCLEOTIDE SEQUENCE [LARGE SCALE GENOMIC DNA]</scope>
    <source>
        <strain evidence="2">738_7</strain>
    </source>
</reference>
<name>A0AAP7IG62_9STAP</name>
<protein>
    <submittedName>
        <fullName evidence="1">Uncharacterized protein</fullName>
    </submittedName>
</protein>